<gene>
    <name evidence="2" type="ORF">DFR70_108346</name>
</gene>
<dbReference type="GO" id="GO:0042602">
    <property type="term" value="F:riboflavin reductase (NADPH) activity"/>
    <property type="evidence" value="ECO:0007669"/>
    <property type="project" value="TreeGrafter"/>
</dbReference>
<dbReference type="Pfam" id="PF13460">
    <property type="entry name" value="NAD_binding_10"/>
    <property type="match status" value="1"/>
</dbReference>
<dbReference type="InterPro" id="IPR036291">
    <property type="entry name" value="NAD(P)-bd_dom_sf"/>
</dbReference>
<dbReference type="Gene3D" id="3.40.50.720">
    <property type="entry name" value="NAD(P)-binding Rossmann-like Domain"/>
    <property type="match status" value="1"/>
</dbReference>
<dbReference type="GO" id="GO:0004074">
    <property type="term" value="F:biliverdin reductase [NAD(P)H] activity"/>
    <property type="evidence" value="ECO:0007669"/>
    <property type="project" value="TreeGrafter"/>
</dbReference>
<protein>
    <submittedName>
        <fullName evidence="2">Putative NADH-flavin reductase</fullName>
    </submittedName>
</protein>
<organism evidence="2 3">
    <name type="scientific">Nocardia tenerifensis</name>
    <dbReference type="NCBI Taxonomy" id="228006"/>
    <lineage>
        <taxon>Bacteria</taxon>
        <taxon>Bacillati</taxon>
        <taxon>Actinomycetota</taxon>
        <taxon>Actinomycetes</taxon>
        <taxon>Mycobacteriales</taxon>
        <taxon>Nocardiaceae</taxon>
        <taxon>Nocardia</taxon>
    </lineage>
</organism>
<dbReference type="Proteomes" id="UP000247569">
    <property type="component" value="Unassembled WGS sequence"/>
</dbReference>
<proteinExistence type="predicted"/>
<evidence type="ECO:0000259" key="1">
    <source>
        <dbReference type="Pfam" id="PF13460"/>
    </source>
</evidence>
<comment type="caution">
    <text evidence="2">The sequence shown here is derived from an EMBL/GenBank/DDBJ whole genome shotgun (WGS) entry which is preliminary data.</text>
</comment>
<dbReference type="PANTHER" id="PTHR43355">
    <property type="entry name" value="FLAVIN REDUCTASE (NADPH)"/>
    <property type="match status" value="1"/>
</dbReference>
<dbReference type="InterPro" id="IPR051606">
    <property type="entry name" value="Polyketide_Oxido-like"/>
</dbReference>
<dbReference type="SUPFAM" id="SSF51735">
    <property type="entry name" value="NAD(P)-binding Rossmann-fold domains"/>
    <property type="match status" value="1"/>
</dbReference>
<dbReference type="InterPro" id="IPR016040">
    <property type="entry name" value="NAD(P)-bd_dom"/>
</dbReference>
<dbReference type="AlphaFoldDB" id="A0A318JXT3"/>
<keyword evidence="3" id="KW-1185">Reference proteome</keyword>
<evidence type="ECO:0000313" key="3">
    <source>
        <dbReference type="Proteomes" id="UP000247569"/>
    </source>
</evidence>
<feature type="domain" description="NAD(P)-binding" evidence="1">
    <location>
        <begin position="7"/>
        <end position="197"/>
    </location>
</feature>
<dbReference type="RefSeq" id="WP_040742848.1">
    <property type="nucleotide sequence ID" value="NZ_QJKF01000008.1"/>
</dbReference>
<reference evidence="2 3" key="1">
    <citation type="submission" date="2018-05" db="EMBL/GenBank/DDBJ databases">
        <title>Genomic Encyclopedia of Type Strains, Phase IV (KMG-IV): sequencing the most valuable type-strain genomes for metagenomic binning, comparative biology and taxonomic classification.</title>
        <authorList>
            <person name="Goeker M."/>
        </authorList>
    </citation>
    <scope>NUCLEOTIDE SEQUENCE [LARGE SCALE GENOMIC DNA]</scope>
    <source>
        <strain evidence="2 3">DSM 44704</strain>
    </source>
</reference>
<evidence type="ECO:0000313" key="2">
    <source>
        <dbReference type="EMBL" id="PXX61788.1"/>
    </source>
</evidence>
<dbReference type="EMBL" id="QJKF01000008">
    <property type="protein sequence ID" value="PXX61788.1"/>
    <property type="molecule type" value="Genomic_DNA"/>
</dbReference>
<name>A0A318JXT3_9NOCA</name>
<accession>A0A318JXT3</accession>
<sequence length="232" mass="25401">MKLVVFGANGQTGRLIVKQALAAGHDVTAAVRRPHEFPLQGTSLRVEQADAMNVDAVDRVVAGQEAVISALGGAGYTKEQVSIYSQGIANIIKAMTAHNVRRLACVSTTAVTFQTPPGEDLVHRILFKLLIRMGRTVYEDNARMEENVRGSDLDWTIIRAAGLFDRDTRTDYEIRTPGRPGHYTARIDLADALIRAVVENRHAGQVIEAITTEGTPTVLDIVRKEVFGRADR</sequence>
<dbReference type="OrthoDB" id="3763081at2"/>
<dbReference type="PANTHER" id="PTHR43355:SF2">
    <property type="entry name" value="FLAVIN REDUCTASE (NADPH)"/>
    <property type="match status" value="1"/>
</dbReference>